<comment type="caution">
    <text evidence="1">The sequence shown here is derived from an EMBL/GenBank/DDBJ whole genome shotgun (WGS) entry which is preliminary data.</text>
</comment>
<name>A0A265UPV8_9FLAO</name>
<dbReference type="Proteomes" id="UP000216840">
    <property type="component" value="Unassembled WGS sequence"/>
</dbReference>
<gene>
    <name evidence="1" type="ORF">CA834_12450</name>
</gene>
<dbReference type="EMBL" id="NGJN01000007">
    <property type="protein sequence ID" value="OZV67127.1"/>
    <property type="molecule type" value="Genomic_DNA"/>
</dbReference>
<organism evidence="1 2">
    <name type="scientific">Winogradskyella aurantia</name>
    <dbReference type="NCBI Taxonomy" id="1915063"/>
    <lineage>
        <taxon>Bacteria</taxon>
        <taxon>Pseudomonadati</taxon>
        <taxon>Bacteroidota</taxon>
        <taxon>Flavobacteriia</taxon>
        <taxon>Flavobacteriales</taxon>
        <taxon>Flavobacteriaceae</taxon>
        <taxon>Winogradskyella</taxon>
    </lineage>
</organism>
<evidence type="ECO:0000313" key="1">
    <source>
        <dbReference type="EMBL" id="OZV67127.1"/>
    </source>
</evidence>
<keyword evidence="2" id="KW-1185">Reference proteome</keyword>
<sequence length="96" mass="11310">MVLGTATIEAQTKKVDINAVAAEQTEALRQKIKFNDEQRDEVYKVFQRYTERKVKIKANPENSDQALAKLNYYRDFRLKEIFTEEQYSAYLALKNQ</sequence>
<accession>A0A265UPV8</accession>
<reference evidence="1 2" key="1">
    <citation type="submission" date="2017-05" db="EMBL/GenBank/DDBJ databases">
        <title>The draft genome sequence of Idiomarina salinarum WNB302.</title>
        <authorList>
            <person name="Sun Y."/>
            <person name="Chen B."/>
            <person name="Du Z."/>
        </authorList>
    </citation>
    <scope>NUCLEOTIDE SEQUENCE [LARGE SCALE GENOMIC DNA]</scope>
    <source>
        <strain evidence="1 2">WNB302</strain>
    </source>
</reference>
<protein>
    <submittedName>
        <fullName evidence="1">Uncharacterized protein</fullName>
    </submittedName>
</protein>
<evidence type="ECO:0000313" key="2">
    <source>
        <dbReference type="Proteomes" id="UP000216840"/>
    </source>
</evidence>
<dbReference type="AlphaFoldDB" id="A0A265UPV8"/>
<proteinExistence type="predicted"/>